<accession>A0A9P0E854</accession>
<gene>
    <name evidence="1" type="ORF">NEZAVI_LOCUS1446</name>
</gene>
<organism evidence="1 2">
    <name type="scientific">Nezara viridula</name>
    <name type="common">Southern green stink bug</name>
    <name type="synonym">Cimex viridulus</name>
    <dbReference type="NCBI Taxonomy" id="85310"/>
    <lineage>
        <taxon>Eukaryota</taxon>
        <taxon>Metazoa</taxon>
        <taxon>Ecdysozoa</taxon>
        <taxon>Arthropoda</taxon>
        <taxon>Hexapoda</taxon>
        <taxon>Insecta</taxon>
        <taxon>Pterygota</taxon>
        <taxon>Neoptera</taxon>
        <taxon>Paraneoptera</taxon>
        <taxon>Hemiptera</taxon>
        <taxon>Heteroptera</taxon>
        <taxon>Panheteroptera</taxon>
        <taxon>Pentatomomorpha</taxon>
        <taxon>Pentatomoidea</taxon>
        <taxon>Pentatomidae</taxon>
        <taxon>Pentatominae</taxon>
        <taxon>Nezara</taxon>
    </lineage>
</organism>
<proteinExistence type="predicted"/>
<keyword evidence="2" id="KW-1185">Reference proteome</keyword>
<reference evidence="1" key="1">
    <citation type="submission" date="2022-01" db="EMBL/GenBank/DDBJ databases">
        <authorList>
            <person name="King R."/>
        </authorList>
    </citation>
    <scope>NUCLEOTIDE SEQUENCE</scope>
</reference>
<sequence>MIDRSVLDGYIGEYKRSSDYLHLYTPTLRIVRPVGSVGTADRRNSSLRNAPPGWDRPHFPHSLSKLITRQVLRHLTSSHCFLTDSQISGWDL</sequence>
<dbReference type="Proteomes" id="UP001152798">
    <property type="component" value="Chromosome 1"/>
</dbReference>
<dbReference type="EMBL" id="OV725077">
    <property type="protein sequence ID" value="CAH1390207.1"/>
    <property type="molecule type" value="Genomic_DNA"/>
</dbReference>
<evidence type="ECO:0000313" key="2">
    <source>
        <dbReference type="Proteomes" id="UP001152798"/>
    </source>
</evidence>
<evidence type="ECO:0000313" key="1">
    <source>
        <dbReference type="EMBL" id="CAH1390207.1"/>
    </source>
</evidence>
<protein>
    <submittedName>
        <fullName evidence="1">Uncharacterized protein</fullName>
    </submittedName>
</protein>
<name>A0A9P0E854_NEZVI</name>
<dbReference type="AlphaFoldDB" id="A0A9P0E854"/>